<dbReference type="GO" id="GO:0003677">
    <property type="term" value="F:DNA binding"/>
    <property type="evidence" value="ECO:0007669"/>
    <property type="project" value="InterPro"/>
</dbReference>
<dbReference type="InterPro" id="IPR010982">
    <property type="entry name" value="Lambda_DNA-bd_dom_sf"/>
</dbReference>
<protein>
    <submittedName>
        <fullName evidence="1">Uncharacterized protein ORF98</fullName>
    </submittedName>
</protein>
<keyword evidence="2" id="KW-1185">Reference proteome</keyword>
<dbReference type="Proteomes" id="UP000007502">
    <property type="component" value="Segment"/>
</dbReference>
<proteinExistence type="predicted"/>
<sequence>MLKCELIKAYKSVMVENNFTYTDICKLTGFSPSQVANILLHEGKLVSIEKMLDGLDKMGFGVELSFYHKEES</sequence>
<dbReference type="Gene3D" id="1.10.260.40">
    <property type="entry name" value="lambda repressor-like DNA-binding domains"/>
    <property type="match status" value="1"/>
</dbReference>
<gene>
    <name evidence="1" type="primary">ORF98</name>
</gene>
<evidence type="ECO:0000313" key="1">
    <source>
        <dbReference type="EMBL" id="ADX87914.1"/>
    </source>
</evidence>
<dbReference type="EMBL" id="HQ641347">
    <property type="protein sequence ID" value="ADX87914.1"/>
    <property type="molecule type" value="Genomic_DNA"/>
</dbReference>
<dbReference type="RefSeq" id="YP_004251039.1">
    <property type="nucleotide sequence ID" value="NC_015157.1"/>
</dbReference>
<name>F1D1C0_9CAUD</name>
<dbReference type="GeneID" id="10228577"/>
<organism evidence="1 2">
    <name type="scientific">Vibrio phage ICP1</name>
    <dbReference type="NCBI Taxonomy" id="979525"/>
    <lineage>
        <taxon>Viruses</taxon>
        <taxon>Duplodnaviria</taxon>
        <taxon>Heunggongvirae</taxon>
        <taxon>Uroviricota</taxon>
        <taxon>Caudoviricetes</taxon>
        <taxon>Mohonavirus</taxon>
        <taxon>Mohonavirus ICP1</taxon>
    </lineage>
</organism>
<dbReference type="OrthoDB" id="28567at10239"/>
<accession>F1D1C0</accession>
<dbReference type="KEGG" id="vg:10228577"/>
<reference evidence="1 2" key="1">
    <citation type="journal article" date="2011" name="MBio">
        <title>Evidence of a dominant lineage of Vibrio cholerae-specific lytic bacteriophages shed by cholera patients over a 10-year period in Dhaka, Bangladesh.</title>
        <authorList>
            <person name="Seed K.D."/>
            <person name="Bodi K.L."/>
            <person name="Kropinski A.M."/>
            <person name="Ackermann H.W."/>
            <person name="Calderwood S.B."/>
            <person name="Qadri F."/>
            <person name="Camilli A."/>
        </authorList>
    </citation>
    <scope>NUCLEOTIDE SEQUENCE [LARGE SCALE GENOMIC DNA]</scope>
</reference>
<evidence type="ECO:0000313" key="2">
    <source>
        <dbReference type="Proteomes" id="UP000007502"/>
    </source>
</evidence>